<comment type="caution">
    <text evidence="7">The sequence shown here is derived from an EMBL/GenBank/DDBJ whole genome shotgun (WGS) entry which is preliminary data.</text>
</comment>
<dbReference type="GO" id="GO:0005737">
    <property type="term" value="C:cytoplasm"/>
    <property type="evidence" value="ECO:0007669"/>
    <property type="project" value="TreeGrafter"/>
</dbReference>
<dbReference type="STRING" id="1890364.A0A2P6NID1"/>
<accession>A0A2P6NID1</accession>
<evidence type="ECO:0000256" key="2">
    <source>
        <dbReference type="ARBA" id="ARBA00022679"/>
    </source>
</evidence>
<dbReference type="OrthoDB" id="27656at2759"/>
<dbReference type="SMART" id="SM00220">
    <property type="entry name" value="S_TKc"/>
    <property type="match status" value="1"/>
</dbReference>
<dbReference type="Gene3D" id="1.10.510.10">
    <property type="entry name" value="Transferase(Phosphotransferase) domain 1"/>
    <property type="match status" value="1"/>
</dbReference>
<evidence type="ECO:0000256" key="1">
    <source>
        <dbReference type="ARBA" id="ARBA00022527"/>
    </source>
</evidence>
<protein>
    <submittedName>
        <fullName evidence="7">Protein kinase kin1</fullName>
    </submittedName>
</protein>
<dbReference type="SUPFAM" id="SSF56112">
    <property type="entry name" value="Protein kinase-like (PK-like)"/>
    <property type="match status" value="1"/>
</dbReference>
<dbReference type="GO" id="GO:0005524">
    <property type="term" value="F:ATP binding"/>
    <property type="evidence" value="ECO:0007669"/>
    <property type="project" value="UniProtKB-KW"/>
</dbReference>
<evidence type="ECO:0000259" key="6">
    <source>
        <dbReference type="PROSITE" id="PS50011"/>
    </source>
</evidence>
<dbReference type="EMBL" id="MDYQ01000077">
    <property type="protein sequence ID" value="PRP83718.1"/>
    <property type="molecule type" value="Genomic_DNA"/>
</dbReference>
<dbReference type="PROSITE" id="PS00108">
    <property type="entry name" value="PROTEIN_KINASE_ST"/>
    <property type="match status" value="1"/>
</dbReference>
<reference evidence="7 8" key="1">
    <citation type="journal article" date="2018" name="Genome Biol. Evol.">
        <title>Multiple Roots of Fruiting Body Formation in Amoebozoa.</title>
        <authorList>
            <person name="Hillmann F."/>
            <person name="Forbes G."/>
            <person name="Novohradska S."/>
            <person name="Ferling I."/>
            <person name="Riege K."/>
            <person name="Groth M."/>
            <person name="Westermann M."/>
            <person name="Marz M."/>
            <person name="Spaller T."/>
            <person name="Winckler T."/>
            <person name="Schaap P."/>
            <person name="Glockner G."/>
        </authorList>
    </citation>
    <scope>NUCLEOTIDE SEQUENCE [LARGE SCALE GENOMIC DNA]</scope>
    <source>
        <strain evidence="7 8">Jena</strain>
    </source>
</reference>
<dbReference type="InterPro" id="IPR011009">
    <property type="entry name" value="Kinase-like_dom_sf"/>
</dbReference>
<dbReference type="InParanoid" id="A0A2P6NID1"/>
<keyword evidence="5" id="KW-0067">ATP-binding</keyword>
<dbReference type="InterPro" id="IPR000719">
    <property type="entry name" value="Prot_kinase_dom"/>
</dbReference>
<evidence type="ECO:0000256" key="3">
    <source>
        <dbReference type="ARBA" id="ARBA00022741"/>
    </source>
</evidence>
<keyword evidence="1" id="KW-0723">Serine/threonine-protein kinase</keyword>
<feature type="domain" description="Protein kinase" evidence="6">
    <location>
        <begin position="1"/>
        <end position="212"/>
    </location>
</feature>
<sequence>ITLALKRHRVSAASIRADTSYEESFLIKRFIPYTKSNATENNQEDDYPKEAPEPENAIPMTARLKQPCPESSPINPFISMIHRDIKLENVMISHDGTCKLIDFGFASYWTINRALKTPCGSAIYAAPEILSRKTYRGPKTHVWGLGVVLYCLTSGKSSLSVRDREESEGLSPYEQPGINGLLDVARKTYLETSEGRRVQPSSIHLITPQEGFDLKITQGRASSITNRSFSSCLAPSGACSAVMYAGTIHHSLCYCGSLKFHSKQRLLWRRDADDLSAMNQKPLGDNARTSTVIQLSSCKMENPPSLPSLVPRMPPRPNTLNISSQPKKVTLSSLLFLGWPEKVELAGGRAASTASAASIHLIQLKQLLDILALDCWKNPPH</sequence>
<keyword evidence="4 7" id="KW-0418">Kinase</keyword>
<dbReference type="AlphaFoldDB" id="A0A2P6NID1"/>
<dbReference type="Proteomes" id="UP000241769">
    <property type="component" value="Unassembled WGS sequence"/>
</dbReference>
<dbReference type="PANTHER" id="PTHR24346">
    <property type="entry name" value="MAP/MICROTUBULE AFFINITY-REGULATING KINASE"/>
    <property type="match status" value="1"/>
</dbReference>
<feature type="non-terminal residue" evidence="7">
    <location>
        <position position="1"/>
    </location>
</feature>
<keyword evidence="3" id="KW-0547">Nucleotide-binding</keyword>
<dbReference type="PANTHER" id="PTHR24346:SF82">
    <property type="entry name" value="KP78A-RELATED"/>
    <property type="match status" value="1"/>
</dbReference>
<keyword evidence="2" id="KW-0808">Transferase</keyword>
<dbReference type="PROSITE" id="PS50011">
    <property type="entry name" value="PROTEIN_KINASE_DOM"/>
    <property type="match status" value="1"/>
</dbReference>
<proteinExistence type="predicted"/>
<evidence type="ECO:0000313" key="8">
    <source>
        <dbReference type="Proteomes" id="UP000241769"/>
    </source>
</evidence>
<evidence type="ECO:0000256" key="4">
    <source>
        <dbReference type="ARBA" id="ARBA00022777"/>
    </source>
</evidence>
<keyword evidence="8" id="KW-1185">Reference proteome</keyword>
<dbReference type="Pfam" id="PF00069">
    <property type="entry name" value="Pkinase"/>
    <property type="match status" value="1"/>
</dbReference>
<dbReference type="GO" id="GO:0004674">
    <property type="term" value="F:protein serine/threonine kinase activity"/>
    <property type="evidence" value="ECO:0007669"/>
    <property type="project" value="UniProtKB-KW"/>
</dbReference>
<dbReference type="InterPro" id="IPR008271">
    <property type="entry name" value="Ser/Thr_kinase_AS"/>
</dbReference>
<dbReference type="GO" id="GO:0035556">
    <property type="term" value="P:intracellular signal transduction"/>
    <property type="evidence" value="ECO:0007669"/>
    <property type="project" value="TreeGrafter"/>
</dbReference>
<evidence type="ECO:0000256" key="5">
    <source>
        <dbReference type="ARBA" id="ARBA00022840"/>
    </source>
</evidence>
<name>A0A2P6NID1_9EUKA</name>
<evidence type="ECO:0000313" key="7">
    <source>
        <dbReference type="EMBL" id="PRP83718.1"/>
    </source>
</evidence>
<organism evidence="7 8">
    <name type="scientific">Planoprotostelium fungivorum</name>
    <dbReference type="NCBI Taxonomy" id="1890364"/>
    <lineage>
        <taxon>Eukaryota</taxon>
        <taxon>Amoebozoa</taxon>
        <taxon>Evosea</taxon>
        <taxon>Variosea</taxon>
        <taxon>Cavosteliida</taxon>
        <taxon>Cavosteliaceae</taxon>
        <taxon>Planoprotostelium</taxon>
    </lineage>
</organism>
<gene>
    <name evidence="7" type="ORF">PROFUN_09050</name>
</gene>